<dbReference type="EMBL" id="JACHJU010000002">
    <property type="protein sequence ID" value="MBB4941199.1"/>
    <property type="molecule type" value="Genomic_DNA"/>
</dbReference>
<evidence type="ECO:0000256" key="3">
    <source>
        <dbReference type="ARBA" id="ARBA00023125"/>
    </source>
</evidence>
<dbReference type="Pfam" id="PF22483">
    <property type="entry name" value="Mu-transpos_C_2"/>
    <property type="match status" value="1"/>
</dbReference>
<evidence type="ECO:0000256" key="5">
    <source>
        <dbReference type="SAM" id="MobiDB-lite"/>
    </source>
</evidence>
<organism evidence="7 8">
    <name type="scientific">Streptosporangium album</name>
    <dbReference type="NCBI Taxonomy" id="47479"/>
    <lineage>
        <taxon>Bacteria</taxon>
        <taxon>Bacillati</taxon>
        <taxon>Actinomycetota</taxon>
        <taxon>Actinomycetes</taxon>
        <taxon>Streptosporangiales</taxon>
        <taxon>Streptosporangiaceae</taxon>
        <taxon>Streptosporangium</taxon>
    </lineage>
</organism>
<feature type="region of interest" description="Disordered" evidence="5">
    <location>
        <begin position="481"/>
        <end position="558"/>
    </location>
</feature>
<name>A0A7W7RZM4_9ACTN</name>
<dbReference type="GO" id="GO:0032196">
    <property type="term" value="P:transposition"/>
    <property type="evidence" value="ECO:0007669"/>
    <property type="project" value="UniProtKB-KW"/>
</dbReference>
<dbReference type="GO" id="GO:0006310">
    <property type="term" value="P:DNA recombination"/>
    <property type="evidence" value="ECO:0007669"/>
    <property type="project" value="UniProtKB-KW"/>
</dbReference>
<feature type="domain" description="HTH IS21-type" evidence="6">
    <location>
        <begin position="8"/>
        <end position="70"/>
    </location>
</feature>
<evidence type="ECO:0000256" key="2">
    <source>
        <dbReference type="ARBA" id="ARBA00022578"/>
    </source>
</evidence>
<evidence type="ECO:0000313" key="8">
    <source>
        <dbReference type="Proteomes" id="UP000534286"/>
    </source>
</evidence>
<evidence type="ECO:0000256" key="1">
    <source>
        <dbReference type="ARBA" id="ARBA00009277"/>
    </source>
</evidence>
<keyword evidence="3" id="KW-0238">DNA-binding</keyword>
<comment type="caution">
    <text evidence="7">The sequence shown here is derived from an EMBL/GenBank/DDBJ whole genome shotgun (WGS) entry which is preliminary data.</text>
</comment>
<feature type="region of interest" description="Disordered" evidence="5">
    <location>
        <begin position="39"/>
        <end position="58"/>
    </location>
</feature>
<evidence type="ECO:0000313" key="7">
    <source>
        <dbReference type="EMBL" id="MBB4941199.1"/>
    </source>
</evidence>
<dbReference type="PROSITE" id="PS50531">
    <property type="entry name" value="HTH_IS21"/>
    <property type="match status" value="1"/>
</dbReference>
<comment type="similarity">
    <text evidence="1">Belongs to the transposase IS21/IS408/IS1162 family.</text>
</comment>
<accession>A0A7W7RZM4</accession>
<dbReference type="PANTHER" id="PTHR35004">
    <property type="entry name" value="TRANSPOSASE RV3428C-RELATED"/>
    <property type="match status" value="1"/>
</dbReference>
<keyword evidence="8" id="KW-1185">Reference proteome</keyword>
<reference evidence="7 8" key="1">
    <citation type="submission" date="2020-08" db="EMBL/GenBank/DDBJ databases">
        <title>Sequencing the genomes of 1000 actinobacteria strains.</title>
        <authorList>
            <person name="Klenk H.-P."/>
        </authorList>
    </citation>
    <scope>NUCLEOTIDE SEQUENCE [LARGE SCALE GENOMIC DNA]</scope>
    <source>
        <strain evidence="7 8">DSM 43023</strain>
    </source>
</reference>
<dbReference type="AlphaFoldDB" id="A0A7W7RZM4"/>
<evidence type="ECO:0000256" key="4">
    <source>
        <dbReference type="ARBA" id="ARBA00023172"/>
    </source>
</evidence>
<keyword evidence="2" id="KW-0815">Transposition</keyword>
<dbReference type="NCBIfam" id="NF033546">
    <property type="entry name" value="transpos_IS21"/>
    <property type="match status" value="1"/>
</dbReference>
<feature type="compositionally biased region" description="Basic and acidic residues" evidence="5">
    <location>
        <begin position="549"/>
        <end position="558"/>
    </location>
</feature>
<dbReference type="InterPro" id="IPR054353">
    <property type="entry name" value="IstA-like_C"/>
</dbReference>
<evidence type="ECO:0000259" key="6">
    <source>
        <dbReference type="PROSITE" id="PS50531"/>
    </source>
</evidence>
<proteinExistence type="inferred from homology"/>
<protein>
    <submittedName>
        <fullName evidence="7">Transposase</fullName>
    </submittedName>
</protein>
<keyword evidence="4" id="KW-0233">DNA recombination</keyword>
<dbReference type="InterPro" id="IPR017894">
    <property type="entry name" value="HTH_IS21_transposase_type"/>
</dbReference>
<dbReference type="Proteomes" id="UP000534286">
    <property type="component" value="Unassembled WGS sequence"/>
</dbReference>
<dbReference type="PANTHER" id="PTHR35004:SF7">
    <property type="entry name" value="INTEGRASE PROTEIN"/>
    <property type="match status" value="1"/>
</dbReference>
<sequence length="558" mass="62846">MALTKVELFDQIRRDSWREGLGVRALARKYGVHRRLVREALTQPEPTPRKTPKRRSPQLEPFKKVIDEWLRADLDAPRKQRHTVKRIHRRLLDEQDAAGLSYSTVRDYLAKRKPEIRIEEGRAPAKVFIRQNHPPGEEAEVDFGELWVNLAGVLTKCYLFVYRMSYSGKAIHKIYATSGQEAFLEGHVEAFTRLGGTPTRHIRYDNLTAAVTKVLFRGRLRVENPRWRLFRSHYRCEAFYCERGIEGAHEKGGVEGQIGYFRRNYLSPVPQVDSLAELNARIEHFEQLEDGRRIGARLRTIAQDFAIEAPLLRALPDDHFSTGLLLTPRVDRYGQITVRCCRYSVPIHLIGRTVRVMLHACEVIVYDRHREVARHERLTGKGTETIVLDHYLEALMRKPGAFAGSVALEAARIGGAFTDAHDALWSAARRSLGEPGATRALIEVLLLHRTMDDADVIAGIRAALSVGSFAADVIAVEARKAADARGTGRPTPGIARLSGPATVPAESPQVTSLTRKRLAELPPDTRPLPSVDAYDQLLRRPAPNTCHQSDTHHQESAS</sequence>
<dbReference type="GO" id="GO:0003677">
    <property type="term" value="F:DNA binding"/>
    <property type="evidence" value="ECO:0007669"/>
    <property type="project" value="UniProtKB-KW"/>
</dbReference>
<dbReference type="RefSeq" id="WP_184757329.1">
    <property type="nucleotide sequence ID" value="NZ_JACHJU010000002.1"/>
</dbReference>
<gene>
    <name evidence="7" type="ORF">FHR32_005576</name>
</gene>